<dbReference type="Proteomes" id="UP000184356">
    <property type="component" value="Unassembled WGS sequence"/>
</dbReference>
<feature type="transmembrane region" description="Helical" evidence="1">
    <location>
        <begin position="179"/>
        <end position="203"/>
    </location>
</feature>
<evidence type="ECO:0000256" key="1">
    <source>
        <dbReference type="SAM" id="Phobius"/>
    </source>
</evidence>
<dbReference type="AlphaFoldDB" id="A0A1L9T8N7"/>
<organism evidence="3 4">
    <name type="scientific">Aspergillus sydowii CBS 593.65</name>
    <dbReference type="NCBI Taxonomy" id="1036612"/>
    <lineage>
        <taxon>Eukaryota</taxon>
        <taxon>Fungi</taxon>
        <taxon>Dikarya</taxon>
        <taxon>Ascomycota</taxon>
        <taxon>Pezizomycotina</taxon>
        <taxon>Eurotiomycetes</taxon>
        <taxon>Eurotiomycetidae</taxon>
        <taxon>Eurotiales</taxon>
        <taxon>Aspergillaceae</taxon>
        <taxon>Aspergillus</taxon>
        <taxon>Aspergillus subgen. Nidulantes</taxon>
    </lineage>
</organism>
<sequence>MDRLKRSLLTARQFWSFLPRWDASGLLPDGIPLREIRRPATDKARKARLLSSGGSDNDRQWIEGVRLCAWGLSAVLCVNIILTSVAAILAYARNNAQGFISAPVYQGKCSLSKHWATGLQLLINILSTAMLAASNYCMQCLVAPSRKDIDNAHRERIWMNIGIPDITGLLHTVKGRRKWLGIILLLSSLPIHLIYNSATYYALGPSYYGVAMVQDSQISDINRPPPLDFDDSICSVRKFGVDIPSVGSPGWDNNLRRLSKKDCPNELAHDYVYGHQVLLLVTSTPLPNDQHLFYVGTGGFSQGYSAGFDWMCDRQPECNKKDLERDFENWSASGSSWSMPALNLIIPDQFDSTENVSVASLGSYTLPDYRRLYDILWDHRPGEEEMRKYLENTTLWDNSSWAKDTEIAGGYTQVCDARNDLDK</sequence>
<dbReference type="PANTHER" id="PTHR35395:SF1">
    <property type="entry name" value="DUF6536 DOMAIN-CONTAINING PROTEIN"/>
    <property type="match status" value="1"/>
</dbReference>
<dbReference type="PANTHER" id="PTHR35395">
    <property type="entry name" value="DUF6536 DOMAIN-CONTAINING PROTEIN"/>
    <property type="match status" value="1"/>
</dbReference>
<protein>
    <recommendedName>
        <fullName evidence="2">DUF6536 domain-containing protein</fullName>
    </recommendedName>
</protein>
<dbReference type="VEuPathDB" id="FungiDB:ASPSYDRAFT_383083"/>
<name>A0A1L9T8N7_9EURO</name>
<evidence type="ECO:0000259" key="2">
    <source>
        <dbReference type="Pfam" id="PF20163"/>
    </source>
</evidence>
<evidence type="ECO:0000313" key="3">
    <source>
        <dbReference type="EMBL" id="OJJ55800.1"/>
    </source>
</evidence>
<dbReference type="RefSeq" id="XP_040699606.1">
    <property type="nucleotide sequence ID" value="XM_040845695.1"/>
</dbReference>
<keyword evidence="1" id="KW-1133">Transmembrane helix</keyword>
<gene>
    <name evidence="3" type="ORF">ASPSYDRAFT_383083</name>
</gene>
<dbReference type="InterPro" id="IPR046623">
    <property type="entry name" value="DUF6536"/>
</dbReference>
<feature type="transmembrane region" description="Helical" evidence="1">
    <location>
        <begin position="67"/>
        <end position="92"/>
    </location>
</feature>
<keyword evidence="1" id="KW-0812">Transmembrane</keyword>
<keyword evidence="1" id="KW-0472">Membrane</keyword>
<feature type="transmembrane region" description="Helical" evidence="1">
    <location>
        <begin position="121"/>
        <end position="138"/>
    </location>
</feature>
<feature type="domain" description="DUF6536" evidence="2">
    <location>
        <begin position="61"/>
        <end position="216"/>
    </location>
</feature>
<dbReference type="EMBL" id="KV878591">
    <property type="protein sequence ID" value="OJJ55800.1"/>
    <property type="molecule type" value="Genomic_DNA"/>
</dbReference>
<dbReference type="STRING" id="1036612.A0A1L9T8N7"/>
<evidence type="ECO:0000313" key="4">
    <source>
        <dbReference type="Proteomes" id="UP000184356"/>
    </source>
</evidence>
<proteinExistence type="predicted"/>
<reference evidence="4" key="1">
    <citation type="journal article" date="2017" name="Genome Biol.">
        <title>Comparative genomics reveals high biological diversity and specific adaptations in the industrially and medically important fungal genus Aspergillus.</title>
        <authorList>
            <person name="de Vries R.P."/>
            <person name="Riley R."/>
            <person name="Wiebenga A."/>
            <person name="Aguilar-Osorio G."/>
            <person name="Amillis S."/>
            <person name="Uchima C.A."/>
            <person name="Anderluh G."/>
            <person name="Asadollahi M."/>
            <person name="Askin M."/>
            <person name="Barry K."/>
            <person name="Battaglia E."/>
            <person name="Bayram O."/>
            <person name="Benocci T."/>
            <person name="Braus-Stromeyer S.A."/>
            <person name="Caldana C."/>
            <person name="Canovas D."/>
            <person name="Cerqueira G.C."/>
            <person name="Chen F."/>
            <person name="Chen W."/>
            <person name="Choi C."/>
            <person name="Clum A."/>
            <person name="Dos Santos R.A."/>
            <person name="Damasio A.R."/>
            <person name="Diallinas G."/>
            <person name="Emri T."/>
            <person name="Fekete E."/>
            <person name="Flipphi M."/>
            <person name="Freyberg S."/>
            <person name="Gallo A."/>
            <person name="Gournas C."/>
            <person name="Habgood R."/>
            <person name="Hainaut M."/>
            <person name="Harispe M.L."/>
            <person name="Henrissat B."/>
            <person name="Hilden K.S."/>
            <person name="Hope R."/>
            <person name="Hossain A."/>
            <person name="Karabika E."/>
            <person name="Karaffa L."/>
            <person name="Karanyi Z."/>
            <person name="Krasevec N."/>
            <person name="Kuo A."/>
            <person name="Kusch H."/>
            <person name="LaButti K."/>
            <person name="Lagendijk E.L."/>
            <person name="Lapidus A."/>
            <person name="Levasseur A."/>
            <person name="Lindquist E."/>
            <person name="Lipzen A."/>
            <person name="Logrieco A.F."/>
            <person name="MacCabe A."/>
            <person name="Maekelae M.R."/>
            <person name="Malavazi I."/>
            <person name="Melin P."/>
            <person name="Meyer V."/>
            <person name="Mielnichuk N."/>
            <person name="Miskei M."/>
            <person name="Molnar A.P."/>
            <person name="Mule G."/>
            <person name="Ngan C.Y."/>
            <person name="Orejas M."/>
            <person name="Orosz E."/>
            <person name="Ouedraogo J.P."/>
            <person name="Overkamp K.M."/>
            <person name="Park H.-S."/>
            <person name="Perrone G."/>
            <person name="Piumi F."/>
            <person name="Punt P.J."/>
            <person name="Ram A.F."/>
            <person name="Ramon A."/>
            <person name="Rauscher S."/>
            <person name="Record E."/>
            <person name="Riano-Pachon D.M."/>
            <person name="Robert V."/>
            <person name="Roehrig J."/>
            <person name="Ruller R."/>
            <person name="Salamov A."/>
            <person name="Salih N.S."/>
            <person name="Samson R.A."/>
            <person name="Sandor E."/>
            <person name="Sanguinetti M."/>
            <person name="Schuetze T."/>
            <person name="Sepcic K."/>
            <person name="Shelest E."/>
            <person name="Sherlock G."/>
            <person name="Sophianopoulou V."/>
            <person name="Squina F.M."/>
            <person name="Sun H."/>
            <person name="Susca A."/>
            <person name="Todd R.B."/>
            <person name="Tsang A."/>
            <person name="Unkles S.E."/>
            <person name="van de Wiele N."/>
            <person name="van Rossen-Uffink D."/>
            <person name="Oliveira J.V."/>
            <person name="Vesth T.C."/>
            <person name="Visser J."/>
            <person name="Yu J.-H."/>
            <person name="Zhou M."/>
            <person name="Andersen M.R."/>
            <person name="Archer D.B."/>
            <person name="Baker S.E."/>
            <person name="Benoit I."/>
            <person name="Brakhage A.A."/>
            <person name="Braus G.H."/>
            <person name="Fischer R."/>
            <person name="Frisvad J.C."/>
            <person name="Goldman G.H."/>
            <person name="Houbraken J."/>
            <person name="Oakley B."/>
            <person name="Pocsi I."/>
            <person name="Scazzocchio C."/>
            <person name="Seiboth B."/>
            <person name="vanKuyk P.A."/>
            <person name="Wortman J."/>
            <person name="Dyer P.S."/>
            <person name="Grigoriev I.V."/>
        </authorList>
    </citation>
    <scope>NUCLEOTIDE SEQUENCE [LARGE SCALE GENOMIC DNA]</scope>
    <source>
        <strain evidence="4">CBS 593.65</strain>
    </source>
</reference>
<dbReference type="OrthoDB" id="5429634at2759"/>
<keyword evidence="4" id="KW-1185">Reference proteome</keyword>
<dbReference type="GeneID" id="63761768"/>
<dbReference type="Pfam" id="PF20163">
    <property type="entry name" value="DUF6536"/>
    <property type="match status" value="1"/>
</dbReference>
<accession>A0A1L9T8N7</accession>